<evidence type="ECO:0000256" key="1">
    <source>
        <dbReference type="SAM" id="MobiDB-lite"/>
    </source>
</evidence>
<dbReference type="InterPro" id="IPR013665">
    <property type="entry name" value="Sfi1_dom"/>
</dbReference>
<reference evidence="3 4" key="1">
    <citation type="submission" date="2024-04" db="EMBL/GenBank/DDBJ databases">
        <title>Phyllosticta paracitricarpa is synonymous to the EU quarantine fungus P. citricarpa based on phylogenomic analyses.</title>
        <authorList>
            <consortium name="Lawrence Berkeley National Laboratory"/>
            <person name="Van ingen-buijs V.A."/>
            <person name="Van westerhoven A.C."/>
            <person name="Haridas S."/>
            <person name="Skiadas P."/>
            <person name="Martin F."/>
            <person name="Groenewald J.Z."/>
            <person name="Crous P.W."/>
            <person name="Seidl M.F."/>
        </authorList>
    </citation>
    <scope>NUCLEOTIDE SEQUENCE [LARGE SCALE GENOMIC DNA]</scope>
    <source>
        <strain evidence="3 4">CPC 17464</strain>
    </source>
</reference>
<keyword evidence="4" id="KW-1185">Reference proteome</keyword>
<dbReference type="PANTHER" id="PTHR22028">
    <property type="entry name" value="SFI1 SPINDLE BODY DOMAIN-CONTAINING PROTEIN-RELATED"/>
    <property type="match status" value="1"/>
</dbReference>
<dbReference type="GeneID" id="92027986"/>
<feature type="domain" description="Sfi1 spindle body" evidence="2">
    <location>
        <begin position="391"/>
        <end position="957"/>
    </location>
</feature>
<dbReference type="Pfam" id="PF08457">
    <property type="entry name" value="Sfi1"/>
    <property type="match status" value="1"/>
</dbReference>
<feature type="region of interest" description="Disordered" evidence="1">
    <location>
        <begin position="144"/>
        <end position="318"/>
    </location>
</feature>
<sequence length="1298" mass="145678">MPASIAEELPHLSNQDVEILYTIVTTAEKLPGPPYRALFAAYDKVLAERGINPNHDRVYFRFLLRMRAASPQNQPQLPTRPHSEVQTGSALGHDDPTSTETLYGRFTALLGDMGIQLEVDEQGEGVEEVTRRFDEYDDLDDLGGEVEEEEEAPASYGHAMPTPRSRRASFNDSNYDRTRDLGPWGDEDENGIVPGRGHQGLSAPPRRPRSSSQLLDPSTWRRGRARSSSREPRAAMHSALPYRGRLSSRAPSEVRHTRRRARSVSSQGSIRITRTEEIQRQQPNISSFEDLDDFGSPRTRRSSIGGPSPESPHYVPPEMLYRPSPAQMIADAETFSYARSLFAARRAMHTWRDKAMEQRDLHMQMDEAADRFNKRKLMEAALEMFKLQHNSKRQQKETERFFDHLERRAEKARNLFVLTKAFTHWANSAADEVMRTQVARRHILRFKYFNAWHEITAVEELKVRRHVLAKFFAIWRRRYTALQEERDVALAFRSENVIQQAYSACFWEFSERRAAKRYDATLKRKAFATLIDRLLQVKEREAEVQAKREMDLKRKSLQILSNKVMSIQSLGPAAEDLRNKRLLSLGFNSIKVQAKLNPIERELAQTVIIGLARRALTTLRVRAEQSRKAAHLNRLLVLRNAFTAWNDQLRCQALAQRIDDRIIIQALYRWSLATRGSILSRLQETKLKRSMFRNWANKTGDKSNRLAASERILQESEEMRLKRKAFGVLRVKLQEQRQSESQALAMYAPRVVTRCWTALQTKHQQIRELEAWGTDAQFYTLTTHALKKWRESTHQSQRMRKREAYATVRRRTKLGIARRAFETWRAKAAHVEMAQRQAHEMRENAVLRLATHCLDFWHGKSTSFKQQDEEAERIRRVRLLSGAYGALFSKLQKVSNDQDRAAAFLDAQIASAAVECLKKMNWRLFQVRTQQRSGEALAERNFERHAKSMIKHWAARARQSREARGLPLAESVVEEGEQEIEISQRRTTDGSTVPDEEQNNGGRNDDWTAFDPSALDLGDVKLNLNFNTAPTFAASRPLFSRNSSPTRPAQNEPPAEPEKEPPNPFALTINPGGAPNPNILTSTPAPLPGYLRTPSKRSTIRARRIAALSSTIPTNTNTNSNNTATNSATITAPTAFSSSTRTFILPGAGPAQSHTGSTTPAAAPPLPHQFARSTALFPTDPIAGPSFNVPGTAPPPGRATGPAPPYGATPAGFPGAASGARLKTAITPFARKLTQGGYPAGGGSGTRGVVGRRRFGGGNGSGSVAGAAWGFEDIAEDDHAAGGSGGGEEKGKEAERGA</sequence>
<gene>
    <name evidence="3" type="ORF">J3D65DRAFT_281475</name>
</gene>
<feature type="compositionally biased region" description="Polar residues" evidence="1">
    <location>
        <begin position="263"/>
        <end position="272"/>
    </location>
</feature>
<feature type="compositionally biased region" description="Gly residues" evidence="1">
    <location>
        <begin position="1238"/>
        <end position="1248"/>
    </location>
</feature>
<evidence type="ECO:0000313" key="4">
    <source>
        <dbReference type="Proteomes" id="UP001360953"/>
    </source>
</evidence>
<organism evidence="3 4">
    <name type="scientific">Phyllosticta citribraziliensis</name>
    <dbReference type="NCBI Taxonomy" id="989973"/>
    <lineage>
        <taxon>Eukaryota</taxon>
        <taxon>Fungi</taxon>
        <taxon>Dikarya</taxon>
        <taxon>Ascomycota</taxon>
        <taxon>Pezizomycotina</taxon>
        <taxon>Dothideomycetes</taxon>
        <taxon>Dothideomycetes incertae sedis</taxon>
        <taxon>Botryosphaeriales</taxon>
        <taxon>Phyllostictaceae</taxon>
        <taxon>Phyllosticta</taxon>
    </lineage>
</organism>
<proteinExistence type="predicted"/>
<comment type="caution">
    <text evidence="3">The sequence shown here is derived from an EMBL/GenBank/DDBJ whole genome shotgun (WGS) entry which is preliminary data.</text>
</comment>
<protein>
    <submittedName>
        <fullName evidence="3">Sfi1 spindle body protein-domain-containing protein</fullName>
    </submittedName>
</protein>
<evidence type="ECO:0000313" key="3">
    <source>
        <dbReference type="EMBL" id="KAK7539494.1"/>
    </source>
</evidence>
<feature type="compositionally biased region" description="Basic and acidic residues" evidence="1">
    <location>
        <begin position="1287"/>
        <end position="1298"/>
    </location>
</feature>
<accession>A0ABR1LXW8</accession>
<dbReference type="Proteomes" id="UP001360953">
    <property type="component" value="Unassembled WGS sequence"/>
</dbReference>
<evidence type="ECO:0000259" key="2">
    <source>
        <dbReference type="Pfam" id="PF08457"/>
    </source>
</evidence>
<dbReference type="EMBL" id="JBBPEH010000004">
    <property type="protein sequence ID" value="KAK7539494.1"/>
    <property type="molecule type" value="Genomic_DNA"/>
</dbReference>
<dbReference type="RefSeq" id="XP_066656765.1">
    <property type="nucleotide sequence ID" value="XM_066795080.1"/>
</dbReference>
<feature type="region of interest" description="Disordered" evidence="1">
    <location>
        <begin position="964"/>
        <end position="1010"/>
    </location>
</feature>
<dbReference type="InterPro" id="IPR052270">
    <property type="entry name" value="CACF_protein"/>
</dbReference>
<feature type="region of interest" description="Disordered" evidence="1">
    <location>
        <begin position="1036"/>
        <end position="1077"/>
    </location>
</feature>
<feature type="region of interest" description="Disordered" evidence="1">
    <location>
        <begin position="71"/>
        <end position="97"/>
    </location>
</feature>
<feature type="region of interest" description="Disordered" evidence="1">
    <location>
        <begin position="1237"/>
        <end position="1298"/>
    </location>
</feature>
<name>A0ABR1LXW8_9PEZI</name>